<evidence type="ECO:0008006" key="5">
    <source>
        <dbReference type="Google" id="ProtNLM"/>
    </source>
</evidence>
<reference evidence="3 4" key="1">
    <citation type="journal article" date="2015" name="Sci. Rep.">
        <title>Chromosome-level genome map provides insights into diverse defense mechanisms in the medicinal fungus Ganoderma sinense.</title>
        <authorList>
            <person name="Zhu Y."/>
            <person name="Xu J."/>
            <person name="Sun C."/>
            <person name="Zhou S."/>
            <person name="Xu H."/>
            <person name="Nelson D.R."/>
            <person name="Qian J."/>
            <person name="Song J."/>
            <person name="Luo H."/>
            <person name="Xiang L."/>
            <person name="Li Y."/>
            <person name="Xu Z."/>
            <person name="Ji A."/>
            <person name="Wang L."/>
            <person name="Lu S."/>
            <person name="Hayward A."/>
            <person name="Sun W."/>
            <person name="Li X."/>
            <person name="Schwartz D.C."/>
            <person name="Wang Y."/>
            <person name="Chen S."/>
        </authorList>
    </citation>
    <scope>NUCLEOTIDE SEQUENCE [LARGE SCALE GENOMIC DNA]</scope>
    <source>
        <strain evidence="3 4">ZZ0214-1</strain>
    </source>
</reference>
<keyword evidence="2" id="KW-0732">Signal</keyword>
<comment type="caution">
    <text evidence="3">The sequence shown here is derived from an EMBL/GenBank/DDBJ whole genome shotgun (WGS) entry which is preliminary data.</text>
</comment>
<accession>A0A2G8SQZ5</accession>
<protein>
    <recommendedName>
        <fullName evidence="5">Transporter</fullName>
    </recommendedName>
</protein>
<organism evidence="3 4">
    <name type="scientific">Ganoderma sinense ZZ0214-1</name>
    <dbReference type="NCBI Taxonomy" id="1077348"/>
    <lineage>
        <taxon>Eukaryota</taxon>
        <taxon>Fungi</taxon>
        <taxon>Dikarya</taxon>
        <taxon>Basidiomycota</taxon>
        <taxon>Agaricomycotina</taxon>
        <taxon>Agaricomycetes</taxon>
        <taxon>Polyporales</taxon>
        <taxon>Polyporaceae</taxon>
        <taxon>Ganoderma</taxon>
    </lineage>
</organism>
<feature type="transmembrane region" description="Helical" evidence="1">
    <location>
        <begin position="314"/>
        <end position="337"/>
    </location>
</feature>
<keyword evidence="1" id="KW-0812">Transmembrane</keyword>
<evidence type="ECO:0000313" key="3">
    <source>
        <dbReference type="EMBL" id="PIL36189.1"/>
    </source>
</evidence>
<feature type="signal peptide" evidence="2">
    <location>
        <begin position="1"/>
        <end position="24"/>
    </location>
</feature>
<proteinExistence type="predicted"/>
<gene>
    <name evidence="3" type="ORF">GSI_01849</name>
</gene>
<evidence type="ECO:0000256" key="1">
    <source>
        <dbReference type="SAM" id="Phobius"/>
    </source>
</evidence>
<name>A0A2G8SQZ5_9APHY</name>
<dbReference type="Proteomes" id="UP000230002">
    <property type="component" value="Unassembled WGS sequence"/>
</dbReference>
<evidence type="ECO:0000313" key="4">
    <source>
        <dbReference type="Proteomes" id="UP000230002"/>
    </source>
</evidence>
<keyword evidence="1" id="KW-0472">Membrane</keyword>
<sequence>MATSFSRRLVHVLVPLLLLRRGRPLQLRLLPLHLPTPSSVFHLQSNRQGVGRVVYRAARPYQILGPGAVPLLWILSSSRAPMVPDMAMRVGRHLTWATMPRPRWMWSPKARYPHRFLRPPSRTRPCRLPRRRRMVPRIGPSKCRCFWTFRRLPCRLSATILGLGSQVHSPTHLRIRQTPVVPLVRSTRILPTSMPRTPLIRSIWRLPRQLSGRRSRRSTLLVRSRFLIRYHRLRRFFLILACSRMGLDSYIPVSLVPCGERGERKSTLFYWFGFLSFSHLSYPNGLPAVSLLPLFSSATYCHSLPSVVSSSGGLASWIALCRCRWLVILLSVTAFSVLLSTTTFVFVVPAVVHVVPPLCLYHVQFSSLTLYSHSLYIDMAFSLYAPYLVVCALTSSIVLGVWAFPVGSYGGSRARAV</sequence>
<keyword evidence="4" id="KW-1185">Reference proteome</keyword>
<keyword evidence="1" id="KW-1133">Transmembrane helix</keyword>
<feature type="chain" id="PRO_5013694848" description="Transporter" evidence="2">
    <location>
        <begin position="25"/>
        <end position="417"/>
    </location>
</feature>
<dbReference type="AlphaFoldDB" id="A0A2G8SQZ5"/>
<feature type="transmembrane region" description="Helical" evidence="1">
    <location>
        <begin position="383"/>
        <end position="405"/>
    </location>
</feature>
<evidence type="ECO:0000256" key="2">
    <source>
        <dbReference type="SAM" id="SignalP"/>
    </source>
</evidence>
<dbReference type="EMBL" id="AYKW01000002">
    <property type="protein sequence ID" value="PIL36189.1"/>
    <property type="molecule type" value="Genomic_DNA"/>
</dbReference>